<keyword evidence="7" id="KW-0819">tRNA processing</keyword>
<evidence type="ECO:0000256" key="11">
    <source>
        <dbReference type="ARBA" id="ARBA00069229"/>
    </source>
</evidence>
<evidence type="ECO:0000256" key="6">
    <source>
        <dbReference type="ARBA" id="ARBA00022691"/>
    </source>
</evidence>
<dbReference type="Gene3D" id="3.30.1960.10">
    <property type="entry name" value="tRNA wybutosine-synthesizing-like"/>
    <property type="match status" value="1"/>
</dbReference>
<keyword evidence="15" id="KW-1185">Reference proteome</keyword>
<comment type="caution">
    <text evidence="14">The sequence shown here is derived from an EMBL/GenBank/DDBJ whole genome shotgun (WGS) entry which is preliminary data.</text>
</comment>
<evidence type="ECO:0000256" key="2">
    <source>
        <dbReference type="ARBA" id="ARBA00008569"/>
    </source>
</evidence>
<accession>A0A9P9DCX5</accession>
<dbReference type="PANTHER" id="PTHR48418:SF1">
    <property type="entry name" value="TRNA WYBUTOSINE-SYNTHESIZING PROTEIN 3"/>
    <property type="match status" value="1"/>
</dbReference>
<keyword evidence="5" id="KW-0808">Transferase</keyword>
<dbReference type="FunFam" id="3.30.1960.10:FF:000003">
    <property type="entry name" value="tRNA methyltransferase"/>
    <property type="match status" value="1"/>
</dbReference>
<evidence type="ECO:0000256" key="5">
    <source>
        <dbReference type="ARBA" id="ARBA00022679"/>
    </source>
</evidence>
<dbReference type="Proteomes" id="UP000700596">
    <property type="component" value="Unassembled WGS sequence"/>
</dbReference>
<dbReference type="GO" id="GO:0008168">
    <property type="term" value="F:methyltransferase activity"/>
    <property type="evidence" value="ECO:0007669"/>
    <property type="project" value="UniProtKB-KW"/>
</dbReference>
<dbReference type="OrthoDB" id="263283at2759"/>
<keyword evidence="4 14" id="KW-0489">Methyltransferase</keyword>
<keyword evidence="6" id="KW-0949">S-adenosyl-L-methionine</keyword>
<dbReference type="EMBL" id="JAGMWT010000014">
    <property type="protein sequence ID" value="KAH7116938.1"/>
    <property type="molecule type" value="Genomic_DNA"/>
</dbReference>
<evidence type="ECO:0000256" key="7">
    <source>
        <dbReference type="ARBA" id="ARBA00022694"/>
    </source>
</evidence>
<reference evidence="14" key="1">
    <citation type="journal article" date="2021" name="Nat. Commun.">
        <title>Genetic determinants of endophytism in the Arabidopsis root mycobiome.</title>
        <authorList>
            <person name="Mesny F."/>
            <person name="Miyauchi S."/>
            <person name="Thiergart T."/>
            <person name="Pickel B."/>
            <person name="Atanasova L."/>
            <person name="Karlsson M."/>
            <person name="Huettel B."/>
            <person name="Barry K.W."/>
            <person name="Haridas S."/>
            <person name="Chen C."/>
            <person name="Bauer D."/>
            <person name="Andreopoulos W."/>
            <person name="Pangilinan J."/>
            <person name="LaButti K."/>
            <person name="Riley R."/>
            <person name="Lipzen A."/>
            <person name="Clum A."/>
            <person name="Drula E."/>
            <person name="Henrissat B."/>
            <person name="Kohler A."/>
            <person name="Grigoriev I.V."/>
            <person name="Martin F.M."/>
            <person name="Hacquard S."/>
        </authorList>
    </citation>
    <scope>NUCLEOTIDE SEQUENCE</scope>
    <source>
        <strain evidence="14">MPI-CAGE-CH-0243</strain>
    </source>
</reference>
<evidence type="ECO:0000313" key="15">
    <source>
        <dbReference type="Proteomes" id="UP000700596"/>
    </source>
</evidence>
<comment type="similarity">
    <text evidence="2">Belongs to the TYW3 family.</text>
</comment>
<dbReference type="SUPFAM" id="SSF111278">
    <property type="entry name" value="SSo0622-like"/>
    <property type="match status" value="1"/>
</dbReference>
<dbReference type="EC" id="2.1.1.282" evidence="3"/>
<feature type="domain" description="tRNA wybutosine-synthesizing protein" evidence="13">
    <location>
        <begin position="8"/>
        <end position="244"/>
    </location>
</feature>
<feature type="region of interest" description="Disordered" evidence="12">
    <location>
        <begin position="259"/>
        <end position="298"/>
    </location>
</feature>
<evidence type="ECO:0000256" key="10">
    <source>
        <dbReference type="ARBA" id="ARBA00058049"/>
    </source>
</evidence>
<evidence type="ECO:0000256" key="9">
    <source>
        <dbReference type="ARBA" id="ARBA00049202"/>
    </source>
</evidence>
<proteinExistence type="inferred from homology"/>
<feature type="compositionally biased region" description="Basic and acidic residues" evidence="12">
    <location>
        <begin position="264"/>
        <end position="290"/>
    </location>
</feature>
<comment type="catalytic activity">
    <reaction evidence="9">
        <text>4-demethyl-7-[(3S)-3-amino-3-carboxypropyl]wyosine(37) in tRNA(Phe) + S-adenosyl-L-methionine = 7-[(3S)-3-amino-3-carboxypropyl]wyosine(37) in tRNA(Phe) + S-adenosyl-L-homocysteine + H(+)</text>
        <dbReference type="Rhea" id="RHEA:36635"/>
        <dbReference type="Rhea" id="RHEA-COMP:10378"/>
        <dbReference type="Rhea" id="RHEA-COMP:10379"/>
        <dbReference type="ChEBI" id="CHEBI:15378"/>
        <dbReference type="ChEBI" id="CHEBI:57856"/>
        <dbReference type="ChEBI" id="CHEBI:59789"/>
        <dbReference type="ChEBI" id="CHEBI:73543"/>
        <dbReference type="ChEBI" id="CHEBI:73550"/>
        <dbReference type="EC" id="2.1.1.282"/>
    </reaction>
</comment>
<evidence type="ECO:0000256" key="1">
    <source>
        <dbReference type="ARBA" id="ARBA00004797"/>
    </source>
</evidence>
<evidence type="ECO:0000259" key="13">
    <source>
        <dbReference type="Pfam" id="PF02676"/>
    </source>
</evidence>
<evidence type="ECO:0000256" key="3">
    <source>
        <dbReference type="ARBA" id="ARBA00012750"/>
    </source>
</evidence>
<sequence>MQNRFEVKKRRILEQLDTPDDTYQDLSPKGSVDEPIRPLIRDINRLNGLVTTSSCSGRVSVFLEGKKKTVGTLEITQDGEDSSAIAGPGGKGGGSWLYISHDPTKIHEASSQSDLMSLCGMKCSQTSTTLSVDSCFIHLKFEPMILHILTASISESQRVLSAALSAGFRESGAVGLNASKTGELNPMVAIRSTGYSFDAIIGYQDSQGHNIAMVDENYLLALFTIANERFKTNTERIERFRIALLDQYVDQVEGHTCSSPIKSTKADWEDPEVRRQRKKEEGLARQRALKDSAGLSAATFRPESLQSANIDDGN</sequence>
<evidence type="ECO:0000313" key="14">
    <source>
        <dbReference type="EMBL" id="KAH7116938.1"/>
    </source>
</evidence>
<protein>
    <recommendedName>
        <fullName evidence="11">tRNA wybutosine-synthesizing protein 3</fullName>
        <ecNumber evidence="3">2.1.1.282</ecNumber>
    </recommendedName>
    <alternativeName>
        <fullName evidence="8">tRNA(Phe) 7-((3-amino-3-carboxypropyl)-4-demethylwyosine(37)-N(4))-methyltransferase</fullName>
    </alternativeName>
</protein>
<dbReference type="PANTHER" id="PTHR48418">
    <property type="entry name" value="TRNA WYBUTOSINE-SYNTHESIZING PROTEIN 3"/>
    <property type="match status" value="1"/>
</dbReference>
<evidence type="ECO:0000256" key="12">
    <source>
        <dbReference type="SAM" id="MobiDB-lite"/>
    </source>
</evidence>
<dbReference type="AlphaFoldDB" id="A0A9P9DCX5"/>
<comment type="function">
    <text evidence="10">S-adenosyl-L-methionine-dependent methyltransferase that acts as a component of the wybutosine biosynthesis pathway. Wybutosine is a hyper modified guanosine with a tricyclic base found at the 3'-position adjacent to the anticodon of eukaryotic phenylalanine tRNA. Probably methylates N-4 position of wybutosine-86 to produce wybutosine-72.</text>
</comment>
<evidence type="ECO:0000256" key="4">
    <source>
        <dbReference type="ARBA" id="ARBA00022603"/>
    </source>
</evidence>
<dbReference type="InterPro" id="IPR036602">
    <property type="entry name" value="tRNA_yW-synthesising-like_sf"/>
</dbReference>
<dbReference type="InterPro" id="IPR003827">
    <property type="entry name" value="tRNA_yW-synthesising"/>
</dbReference>
<dbReference type="Pfam" id="PF02676">
    <property type="entry name" value="TYW3"/>
    <property type="match status" value="1"/>
</dbReference>
<organism evidence="14 15">
    <name type="scientific">Dendryphion nanum</name>
    <dbReference type="NCBI Taxonomy" id="256645"/>
    <lineage>
        <taxon>Eukaryota</taxon>
        <taxon>Fungi</taxon>
        <taxon>Dikarya</taxon>
        <taxon>Ascomycota</taxon>
        <taxon>Pezizomycotina</taxon>
        <taxon>Dothideomycetes</taxon>
        <taxon>Pleosporomycetidae</taxon>
        <taxon>Pleosporales</taxon>
        <taxon>Torulaceae</taxon>
        <taxon>Dendryphion</taxon>
    </lineage>
</organism>
<dbReference type="GO" id="GO:0008033">
    <property type="term" value="P:tRNA processing"/>
    <property type="evidence" value="ECO:0007669"/>
    <property type="project" value="UniProtKB-KW"/>
</dbReference>
<name>A0A9P9DCX5_9PLEO</name>
<evidence type="ECO:0000256" key="8">
    <source>
        <dbReference type="ARBA" id="ARBA00030554"/>
    </source>
</evidence>
<gene>
    <name evidence="14" type="ORF">B0J11DRAFT_537919</name>
</gene>
<comment type="pathway">
    <text evidence="1">tRNA modification; wybutosine-tRNA(Phe) biosynthesis.</text>
</comment>
<dbReference type="GO" id="GO:0032259">
    <property type="term" value="P:methylation"/>
    <property type="evidence" value="ECO:0007669"/>
    <property type="project" value="UniProtKB-KW"/>
</dbReference>